<evidence type="ECO:0000259" key="9">
    <source>
        <dbReference type="Pfam" id="PF16916"/>
    </source>
</evidence>
<evidence type="ECO:0000256" key="5">
    <source>
        <dbReference type="ARBA" id="ARBA00023136"/>
    </source>
</evidence>
<dbReference type="InterPro" id="IPR027469">
    <property type="entry name" value="Cation_efflux_TMD_sf"/>
</dbReference>
<dbReference type="InterPro" id="IPR036837">
    <property type="entry name" value="Cation_efflux_CTD_sf"/>
</dbReference>
<dbReference type="Gramene" id="QL04p091251:mrna">
    <property type="protein sequence ID" value="QL04p091251:mrna"/>
    <property type="gene ID" value="QL04p091251"/>
</dbReference>
<dbReference type="GO" id="GO:0008324">
    <property type="term" value="F:monoatomic cation transmembrane transporter activity"/>
    <property type="evidence" value="ECO:0007669"/>
    <property type="project" value="InterPro"/>
</dbReference>
<dbReference type="GO" id="GO:0016020">
    <property type="term" value="C:membrane"/>
    <property type="evidence" value="ECO:0007669"/>
    <property type="project" value="UniProtKB-SubCell"/>
</dbReference>
<reference evidence="10" key="2">
    <citation type="submission" date="2021-01" db="UniProtKB">
        <authorList>
            <consortium name="EnsemblPlants"/>
        </authorList>
    </citation>
    <scope>IDENTIFICATION</scope>
</reference>
<feature type="region of interest" description="Disordered" evidence="6">
    <location>
        <begin position="1"/>
        <end position="79"/>
    </location>
</feature>
<dbReference type="Gene3D" id="1.20.1510.10">
    <property type="entry name" value="Cation efflux protein transmembrane domain"/>
    <property type="match status" value="1"/>
</dbReference>
<dbReference type="PANTHER" id="PTHR43840">
    <property type="entry name" value="MITOCHONDRIAL METAL TRANSPORTER 1-RELATED"/>
    <property type="match status" value="1"/>
</dbReference>
<feature type="domain" description="Cation efflux protein cytoplasmic" evidence="9">
    <location>
        <begin position="399"/>
        <end position="472"/>
    </location>
</feature>
<dbReference type="InParanoid" id="A0A7N2R3Y1"/>
<feature type="domain" description="Cation efflux protein transmembrane" evidence="8">
    <location>
        <begin position="178"/>
        <end position="230"/>
    </location>
</feature>
<evidence type="ECO:0000256" key="3">
    <source>
        <dbReference type="ARBA" id="ARBA00022692"/>
    </source>
</evidence>
<dbReference type="Proteomes" id="UP000594261">
    <property type="component" value="Chromosome 4"/>
</dbReference>
<dbReference type="SUPFAM" id="SSF161111">
    <property type="entry name" value="Cation efflux protein transmembrane domain-like"/>
    <property type="match status" value="1"/>
</dbReference>
<reference evidence="10 11" key="1">
    <citation type="journal article" date="2016" name="G3 (Bethesda)">
        <title>First Draft Assembly and Annotation of the Genome of a California Endemic Oak Quercus lobata Nee (Fagaceae).</title>
        <authorList>
            <person name="Sork V.L."/>
            <person name="Fitz-Gibbon S.T."/>
            <person name="Puiu D."/>
            <person name="Crepeau M."/>
            <person name="Gugger P.F."/>
            <person name="Sherman R."/>
            <person name="Stevens K."/>
            <person name="Langley C.H."/>
            <person name="Pellegrini M."/>
            <person name="Salzberg S.L."/>
        </authorList>
    </citation>
    <scope>NUCLEOTIDE SEQUENCE [LARGE SCALE GENOMIC DNA]</scope>
    <source>
        <strain evidence="10 11">cv. SW786</strain>
    </source>
</reference>
<dbReference type="InterPro" id="IPR050291">
    <property type="entry name" value="CDF_Transporter"/>
</dbReference>
<dbReference type="EnsemblPlants" id="QL04p091251:mrna">
    <property type="protein sequence ID" value="QL04p091251:mrna"/>
    <property type="gene ID" value="QL04p091251"/>
</dbReference>
<keyword evidence="2" id="KW-0813">Transport</keyword>
<dbReference type="AlphaFoldDB" id="A0A7N2R3Y1"/>
<dbReference type="FunFam" id="3.30.70.1350:FF:000005">
    <property type="entry name" value="Metal tolerance protein 4"/>
    <property type="match status" value="1"/>
</dbReference>
<keyword evidence="5 7" id="KW-0472">Membrane</keyword>
<evidence type="ECO:0000256" key="1">
    <source>
        <dbReference type="ARBA" id="ARBA00004141"/>
    </source>
</evidence>
<dbReference type="Gene3D" id="3.30.70.1350">
    <property type="entry name" value="Cation efflux protein, cytoplasmic domain"/>
    <property type="match status" value="1"/>
</dbReference>
<evidence type="ECO:0000259" key="8">
    <source>
        <dbReference type="Pfam" id="PF01545"/>
    </source>
</evidence>
<dbReference type="Pfam" id="PF16916">
    <property type="entry name" value="ZT_dimer"/>
    <property type="match status" value="1"/>
</dbReference>
<accession>A0A7N2R3Y1</accession>
<evidence type="ECO:0000313" key="10">
    <source>
        <dbReference type="EnsemblPlants" id="QL04p091251:mrna"/>
    </source>
</evidence>
<dbReference type="InterPro" id="IPR027470">
    <property type="entry name" value="Cation_efflux_CTD"/>
</dbReference>
<feature type="transmembrane region" description="Helical" evidence="7">
    <location>
        <begin position="200"/>
        <end position="222"/>
    </location>
</feature>
<keyword evidence="4 7" id="KW-1133">Transmembrane helix</keyword>
<feature type="transmembrane region" description="Helical" evidence="7">
    <location>
        <begin position="175"/>
        <end position="194"/>
    </location>
</feature>
<name>A0A7N2R3Y1_QUELO</name>
<protein>
    <recommendedName>
        <fullName evidence="12">Cation efflux protein cytoplasmic domain-containing protein</fullName>
    </recommendedName>
</protein>
<evidence type="ECO:0000256" key="7">
    <source>
        <dbReference type="SAM" id="Phobius"/>
    </source>
</evidence>
<evidence type="ECO:0000256" key="2">
    <source>
        <dbReference type="ARBA" id="ARBA00022448"/>
    </source>
</evidence>
<keyword evidence="3 7" id="KW-0812">Transmembrane</keyword>
<evidence type="ECO:0000256" key="4">
    <source>
        <dbReference type="ARBA" id="ARBA00022989"/>
    </source>
</evidence>
<proteinExistence type="predicted"/>
<dbReference type="InterPro" id="IPR058533">
    <property type="entry name" value="Cation_efflux_TM"/>
</dbReference>
<evidence type="ECO:0000256" key="6">
    <source>
        <dbReference type="SAM" id="MobiDB-lite"/>
    </source>
</evidence>
<feature type="domain" description="Cation efflux protein transmembrane" evidence="8">
    <location>
        <begin position="244"/>
        <end position="344"/>
    </location>
</feature>
<feature type="compositionally biased region" description="Basic and acidic residues" evidence="6">
    <location>
        <begin position="46"/>
        <end position="58"/>
    </location>
</feature>
<keyword evidence="11" id="KW-1185">Reference proteome</keyword>
<feature type="transmembrane region" description="Helical" evidence="7">
    <location>
        <begin position="316"/>
        <end position="334"/>
    </location>
</feature>
<dbReference type="Pfam" id="PF01545">
    <property type="entry name" value="Cation_efflux"/>
    <property type="match status" value="2"/>
</dbReference>
<dbReference type="EMBL" id="LRBV02000004">
    <property type="status" value="NOT_ANNOTATED_CDS"/>
    <property type="molecule type" value="Genomic_DNA"/>
</dbReference>
<comment type="subcellular location">
    <subcellularLocation>
        <location evidence="1">Membrane</location>
        <topology evidence="1">Multi-pass membrane protein</topology>
    </subcellularLocation>
</comment>
<sequence length="485" mass="55261">MEVTHESGRVRVMPQDVESAPRPDMSSASWRLKSGRVKVVPQDVESPPRTESLRHESLRVNVAPQDVESPPRTDMSSESWRYESARVNFLPQDVASAPRTDMSSPSAWRLSVREFPAIAESRVREGKRNKVADYYEKQERLLEGFVEMETVTETGCMPGSLTENEMQQLAKGERMAIYVSNMANVVLFVAKLYVSIESRSLAVIASTLDSLLDLLSGFILWFTANAMRKKKPGSLCNWKEPDAASAIMATLGLQVLLESGREFISKTHHKTDSGKEKWMIGIMVSVTIVKFLLMVFCRNFKNEIVRAYAQDHFFDVITNSVGLVAAVLAIRYYWWIDPIGAIIREDKIFVGSLELILNLAFYIDVFEPVMQIALYTMNTWTKTVIGNVWSLIGRTAPPEFLAKLTYLIWNHHKGIKHIDTVRAYTFCSHYFVEVDIVLPKEMLLNKAHNIGESLQIKLEQLPEVERAFVHTDFECTHKPEHKRKV</sequence>
<evidence type="ECO:0000313" key="11">
    <source>
        <dbReference type="Proteomes" id="UP000594261"/>
    </source>
</evidence>
<evidence type="ECO:0008006" key="12">
    <source>
        <dbReference type="Google" id="ProtNLM"/>
    </source>
</evidence>
<dbReference type="PANTHER" id="PTHR43840:SF2">
    <property type="entry name" value="METAL TOLERANCE PROTEIN 9"/>
    <property type="match status" value="1"/>
</dbReference>
<organism evidence="10 11">
    <name type="scientific">Quercus lobata</name>
    <name type="common">Valley oak</name>
    <dbReference type="NCBI Taxonomy" id="97700"/>
    <lineage>
        <taxon>Eukaryota</taxon>
        <taxon>Viridiplantae</taxon>
        <taxon>Streptophyta</taxon>
        <taxon>Embryophyta</taxon>
        <taxon>Tracheophyta</taxon>
        <taxon>Spermatophyta</taxon>
        <taxon>Magnoliopsida</taxon>
        <taxon>eudicotyledons</taxon>
        <taxon>Gunneridae</taxon>
        <taxon>Pentapetalae</taxon>
        <taxon>rosids</taxon>
        <taxon>fabids</taxon>
        <taxon>Fagales</taxon>
        <taxon>Fagaceae</taxon>
        <taxon>Quercus</taxon>
    </lineage>
</organism>
<feature type="transmembrane region" description="Helical" evidence="7">
    <location>
        <begin position="278"/>
        <end position="296"/>
    </location>
</feature>
<dbReference type="SUPFAM" id="SSF160240">
    <property type="entry name" value="Cation efflux protein cytoplasmic domain-like"/>
    <property type="match status" value="1"/>
</dbReference>